<keyword evidence="1" id="KW-0472">Membrane</keyword>
<dbReference type="Proteomes" id="UP000244722">
    <property type="component" value="Unassembled WGS sequence"/>
</dbReference>
<reference evidence="2 3" key="1">
    <citation type="submission" date="2017-04" db="EMBL/GenBank/DDBJ databases">
        <title>Draft genome sequence of Tuber borchii Vittad., a whitish edible truffle.</title>
        <authorList>
            <consortium name="DOE Joint Genome Institute"/>
            <person name="Murat C."/>
            <person name="Kuo A."/>
            <person name="Barry K.W."/>
            <person name="Clum A."/>
            <person name="Dockter R.B."/>
            <person name="Fauchery L."/>
            <person name="Iotti M."/>
            <person name="Kohler A."/>
            <person name="Labutti K."/>
            <person name="Lindquist E.A."/>
            <person name="Lipzen A."/>
            <person name="Ohm R.A."/>
            <person name="Wang M."/>
            <person name="Grigoriev I.V."/>
            <person name="Zambonelli A."/>
            <person name="Martin F.M."/>
        </authorList>
    </citation>
    <scope>NUCLEOTIDE SEQUENCE [LARGE SCALE GENOMIC DNA]</scope>
    <source>
        <strain evidence="2 3">Tbo3840</strain>
    </source>
</reference>
<keyword evidence="1" id="KW-0812">Transmembrane</keyword>
<dbReference type="EMBL" id="NESQ01000015">
    <property type="protein sequence ID" value="PUU83345.1"/>
    <property type="molecule type" value="Genomic_DNA"/>
</dbReference>
<name>A0A2T7A6N7_TUBBO</name>
<gene>
    <name evidence="2" type="ORF">B9Z19DRAFT_965148</name>
</gene>
<accession>A0A2T7A6N7</accession>
<comment type="caution">
    <text evidence="2">The sequence shown here is derived from an EMBL/GenBank/DDBJ whole genome shotgun (WGS) entry which is preliminary data.</text>
</comment>
<evidence type="ECO:0000256" key="1">
    <source>
        <dbReference type="SAM" id="Phobius"/>
    </source>
</evidence>
<evidence type="ECO:0000313" key="3">
    <source>
        <dbReference type="Proteomes" id="UP000244722"/>
    </source>
</evidence>
<sequence length="122" mass="13612">MRGTMQLTSNAWGDLEEKCRFVGPHNSVSQSDCLIDNVRSEAGQSQMIGSFFVVFFFFLRIFFPSRGVKEGQSLIMSQIIFPCGGKQDSCPHGDYRCECCAEHAISIANPRHCEHSLFIGPS</sequence>
<feature type="transmembrane region" description="Helical" evidence="1">
    <location>
        <begin position="46"/>
        <end position="63"/>
    </location>
</feature>
<organism evidence="2 3">
    <name type="scientific">Tuber borchii</name>
    <name type="common">White truffle</name>
    <dbReference type="NCBI Taxonomy" id="42251"/>
    <lineage>
        <taxon>Eukaryota</taxon>
        <taxon>Fungi</taxon>
        <taxon>Dikarya</taxon>
        <taxon>Ascomycota</taxon>
        <taxon>Pezizomycotina</taxon>
        <taxon>Pezizomycetes</taxon>
        <taxon>Pezizales</taxon>
        <taxon>Tuberaceae</taxon>
        <taxon>Tuber</taxon>
    </lineage>
</organism>
<proteinExistence type="predicted"/>
<keyword evidence="3" id="KW-1185">Reference proteome</keyword>
<keyword evidence="1" id="KW-1133">Transmembrane helix</keyword>
<evidence type="ECO:0000313" key="2">
    <source>
        <dbReference type="EMBL" id="PUU83345.1"/>
    </source>
</evidence>
<protein>
    <submittedName>
        <fullName evidence="2">Uncharacterized protein</fullName>
    </submittedName>
</protein>
<dbReference type="AlphaFoldDB" id="A0A2T7A6N7"/>